<evidence type="ECO:0000256" key="6">
    <source>
        <dbReference type="SAM" id="Phobius"/>
    </source>
</evidence>
<dbReference type="PANTHER" id="PTHR30618:SF0">
    <property type="entry name" value="PURINE-URACIL PERMEASE NCS1"/>
    <property type="match status" value="1"/>
</dbReference>
<accession>A0ABR3ZJD7</accession>
<comment type="caution">
    <text evidence="7">The sequence shown here is derived from an EMBL/GenBank/DDBJ whole genome shotgun (WGS) entry which is preliminary data.</text>
</comment>
<protein>
    <submittedName>
        <fullName evidence="7">Uncharacterized protein</fullName>
    </submittedName>
</protein>
<evidence type="ECO:0000256" key="3">
    <source>
        <dbReference type="ARBA" id="ARBA00022692"/>
    </source>
</evidence>
<name>A0ABR3ZJD7_9PEZI</name>
<organism evidence="7 8">
    <name type="scientific">Sporothrix stenoceras</name>
    <dbReference type="NCBI Taxonomy" id="5173"/>
    <lineage>
        <taxon>Eukaryota</taxon>
        <taxon>Fungi</taxon>
        <taxon>Dikarya</taxon>
        <taxon>Ascomycota</taxon>
        <taxon>Pezizomycotina</taxon>
        <taxon>Sordariomycetes</taxon>
        <taxon>Sordariomycetidae</taxon>
        <taxon>Ophiostomatales</taxon>
        <taxon>Ophiostomataceae</taxon>
        <taxon>Sporothrix</taxon>
    </lineage>
</organism>
<proteinExistence type="inferred from homology"/>
<keyword evidence="4 6" id="KW-1133">Transmembrane helix</keyword>
<evidence type="ECO:0000256" key="5">
    <source>
        <dbReference type="ARBA" id="ARBA00023136"/>
    </source>
</evidence>
<keyword evidence="8" id="KW-1185">Reference proteome</keyword>
<dbReference type="Gene3D" id="1.10.4160.10">
    <property type="entry name" value="Hydantoin permease"/>
    <property type="match status" value="1"/>
</dbReference>
<dbReference type="Pfam" id="PF02133">
    <property type="entry name" value="Transp_cyt_pur"/>
    <property type="match status" value="1"/>
</dbReference>
<dbReference type="Proteomes" id="UP001583186">
    <property type="component" value="Unassembled WGS sequence"/>
</dbReference>
<gene>
    <name evidence="7" type="ORF">Sste5346_002804</name>
</gene>
<dbReference type="EMBL" id="JAWCUI010000011">
    <property type="protein sequence ID" value="KAL1899938.1"/>
    <property type="molecule type" value="Genomic_DNA"/>
</dbReference>
<dbReference type="PANTHER" id="PTHR30618">
    <property type="entry name" value="NCS1 FAMILY PURINE/PYRIMIDINE TRANSPORTER"/>
    <property type="match status" value="1"/>
</dbReference>
<comment type="similarity">
    <text evidence="2">Belongs to the purine-cytosine permease (2.A.39) family.</text>
</comment>
<reference evidence="7 8" key="1">
    <citation type="journal article" date="2024" name="IMA Fungus">
        <title>IMA Genome - F19 : A genome assembly and annotation guide to empower mycologists, including annotated draft genome sequences of Ceratocystis pirilliformis, Diaporthe australafricana, Fusarium ophioides, Paecilomyces lecythidis, and Sporothrix stenoceras.</title>
        <authorList>
            <person name="Aylward J."/>
            <person name="Wilson A.M."/>
            <person name="Visagie C.M."/>
            <person name="Spraker J."/>
            <person name="Barnes I."/>
            <person name="Buitendag C."/>
            <person name="Ceriani C."/>
            <person name="Del Mar Angel L."/>
            <person name="du Plessis D."/>
            <person name="Fuchs T."/>
            <person name="Gasser K."/>
            <person name="Kramer D."/>
            <person name="Li W."/>
            <person name="Munsamy K."/>
            <person name="Piso A."/>
            <person name="Price J.L."/>
            <person name="Sonnekus B."/>
            <person name="Thomas C."/>
            <person name="van der Nest A."/>
            <person name="van Dijk A."/>
            <person name="van Heerden A."/>
            <person name="van Vuuren N."/>
            <person name="Yilmaz N."/>
            <person name="Duong T.A."/>
            <person name="van der Merwe N.A."/>
            <person name="Wingfield M.J."/>
            <person name="Wingfield B.D."/>
        </authorList>
    </citation>
    <scope>NUCLEOTIDE SEQUENCE [LARGE SCALE GENOMIC DNA]</scope>
    <source>
        <strain evidence="7 8">CMW 5346</strain>
    </source>
</reference>
<feature type="transmembrane region" description="Helical" evidence="6">
    <location>
        <begin position="38"/>
        <end position="57"/>
    </location>
</feature>
<evidence type="ECO:0000256" key="2">
    <source>
        <dbReference type="ARBA" id="ARBA00008974"/>
    </source>
</evidence>
<evidence type="ECO:0000256" key="1">
    <source>
        <dbReference type="ARBA" id="ARBA00004141"/>
    </source>
</evidence>
<keyword evidence="3 6" id="KW-0812">Transmembrane</keyword>
<keyword evidence="5 6" id="KW-0472">Membrane</keyword>
<dbReference type="InterPro" id="IPR045225">
    <property type="entry name" value="Uracil/uridine/allantoin_perm"/>
</dbReference>
<evidence type="ECO:0000256" key="4">
    <source>
        <dbReference type="ARBA" id="ARBA00022989"/>
    </source>
</evidence>
<comment type="subcellular location">
    <subcellularLocation>
        <location evidence="1">Membrane</location>
        <topology evidence="1">Multi-pass membrane protein</topology>
    </subcellularLocation>
</comment>
<evidence type="ECO:0000313" key="8">
    <source>
        <dbReference type="Proteomes" id="UP001583186"/>
    </source>
</evidence>
<feature type="transmembrane region" description="Helical" evidence="6">
    <location>
        <begin position="69"/>
        <end position="86"/>
    </location>
</feature>
<sequence length="139" mass="15767">MGPYYVFSRGNLFVPSLYDGSPTNKHYWYSRGWNIQTYIAYIVAVGLCLVGFVNKVGVKVRQVGVELGYLGWFLTFSTGWIVYYVVNKVWPHQNVQYTKGLKWEELAATDYGVAGVLQGVSTYVSDDERQKSEEVAKGE</sequence>
<evidence type="ECO:0000313" key="7">
    <source>
        <dbReference type="EMBL" id="KAL1899938.1"/>
    </source>
</evidence>
<dbReference type="InterPro" id="IPR001248">
    <property type="entry name" value="Pur-cyt_permease"/>
</dbReference>